<protein>
    <submittedName>
        <fullName evidence="8">MFS transporter</fullName>
    </submittedName>
</protein>
<feature type="transmembrane region" description="Helical" evidence="6">
    <location>
        <begin position="169"/>
        <end position="189"/>
    </location>
</feature>
<feature type="transmembrane region" description="Helical" evidence="6">
    <location>
        <begin position="82"/>
        <end position="100"/>
    </location>
</feature>
<keyword evidence="2" id="KW-0813">Transport</keyword>
<dbReference type="GO" id="GO:0005886">
    <property type="term" value="C:plasma membrane"/>
    <property type="evidence" value="ECO:0007669"/>
    <property type="project" value="UniProtKB-SubCell"/>
</dbReference>
<reference evidence="8 9" key="1">
    <citation type="submission" date="2019-05" db="EMBL/GenBank/DDBJ databases">
        <authorList>
            <person name="Narsing Rao M.P."/>
            <person name="Li W.J."/>
        </authorList>
    </citation>
    <scope>NUCLEOTIDE SEQUENCE [LARGE SCALE GENOMIC DNA]</scope>
    <source>
        <strain evidence="8 9">SYSU_K30003</strain>
    </source>
</reference>
<dbReference type="InterPro" id="IPR001958">
    <property type="entry name" value="Tet-R_TetA/multi-R_MdtG-like"/>
</dbReference>
<dbReference type="Proteomes" id="UP000309676">
    <property type="component" value="Unassembled WGS sequence"/>
</dbReference>
<evidence type="ECO:0000313" key="8">
    <source>
        <dbReference type="EMBL" id="TLS50995.1"/>
    </source>
</evidence>
<name>A0A5R9GHP1_9BACL</name>
<sequence>MDPKDQPLIPTDRRHHLAFAVVTILYWTSLYTYVPILSPYLLEELKVGAAAAGIILGVYGFVQILLRLPLGIWSDRLRRRRPFIALGMLTGALSCLLFTVGDHPGWAFAGRALSGVCASTWVAFTVLYAAYFPRKDVQRAMSAISFLIVVGQLIGMGLSGWLAEARGSAATFYAGAVAGAIGLLLAMFVKEPAGGVARNPMRLADVGVVVRSGTLLRVSTLSILAHSVLFITMFGFTPSYATSTLGATRWELSLLSFAFMVPHAFAQLYSGRWIAPRIGAWRTIVVGFAVSGLCTLAIPFATTLPALYATQAINGLAQGLHFPLLLALAIQGVAAEKQATAMGFYQAAYAAGMFAGPFAAGWINEIGGLNAGFWLGGGTALASVAVTVWFASVATRRAATNA</sequence>
<gene>
    <name evidence="8" type="ORF">FE782_18175</name>
</gene>
<dbReference type="PRINTS" id="PR01035">
    <property type="entry name" value="TCRTETA"/>
</dbReference>
<dbReference type="PANTHER" id="PTHR23506">
    <property type="entry name" value="GH10249P"/>
    <property type="match status" value="1"/>
</dbReference>
<comment type="caution">
    <text evidence="8">The sequence shown here is derived from an EMBL/GenBank/DDBJ whole genome shotgun (WGS) entry which is preliminary data.</text>
</comment>
<feature type="transmembrane region" description="Helical" evidence="6">
    <location>
        <begin position="308"/>
        <end position="330"/>
    </location>
</feature>
<evidence type="ECO:0000256" key="5">
    <source>
        <dbReference type="ARBA" id="ARBA00023136"/>
    </source>
</evidence>
<dbReference type="InterPro" id="IPR020846">
    <property type="entry name" value="MFS_dom"/>
</dbReference>
<evidence type="ECO:0000256" key="1">
    <source>
        <dbReference type="ARBA" id="ARBA00004651"/>
    </source>
</evidence>
<proteinExistence type="predicted"/>
<dbReference type="PROSITE" id="PS50850">
    <property type="entry name" value="MFS"/>
    <property type="match status" value="1"/>
</dbReference>
<dbReference type="InterPro" id="IPR011701">
    <property type="entry name" value="MFS"/>
</dbReference>
<dbReference type="InterPro" id="IPR036259">
    <property type="entry name" value="MFS_trans_sf"/>
</dbReference>
<feature type="transmembrane region" description="Helical" evidence="6">
    <location>
        <begin position="369"/>
        <end position="391"/>
    </location>
</feature>
<feature type="transmembrane region" description="Helical" evidence="6">
    <location>
        <begin position="252"/>
        <end position="269"/>
    </location>
</feature>
<feature type="transmembrane region" description="Helical" evidence="6">
    <location>
        <begin position="112"/>
        <end position="131"/>
    </location>
</feature>
<keyword evidence="9" id="KW-1185">Reference proteome</keyword>
<feature type="transmembrane region" description="Helical" evidence="6">
    <location>
        <begin position="281"/>
        <end position="302"/>
    </location>
</feature>
<feature type="transmembrane region" description="Helical" evidence="6">
    <location>
        <begin position="221"/>
        <end position="240"/>
    </location>
</feature>
<comment type="subcellular location">
    <subcellularLocation>
        <location evidence="1">Cell membrane</location>
        <topology evidence="1">Multi-pass membrane protein</topology>
    </subcellularLocation>
</comment>
<evidence type="ECO:0000259" key="7">
    <source>
        <dbReference type="PROSITE" id="PS50850"/>
    </source>
</evidence>
<evidence type="ECO:0000256" key="4">
    <source>
        <dbReference type="ARBA" id="ARBA00022989"/>
    </source>
</evidence>
<accession>A0A5R9GHP1</accession>
<feature type="transmembrane region" description="Helical" evidence="6">
    <location>
        <begin position="342"/>
        <end position="363"/>
    </location>
</feature>
<feature type="domain" description="Major facilitator superfamily (MFS) profile" evidence="7">
    <location>
        <begin position="15"/>
        <end position="395"/>
    </location>
</feature>
<dbReference type="GO" id="GO:0022857">
    <property type="term" value="F:transmembrane transporter activity"/>
    <property type="evidence" value="ECO:0007669"/>
    <property type="project" value="InterPro"/>
</dbReference>
<dbReference type="Pfam" id="PF07690">
    <property type="entry name" value="MFS_1"/>
    <property type="match status" value="1"/>
</dbReference>
<keyword evidence="4 6" id="KW-1133">Transmembrane helix</keyword>
<dbReference type="OrthoDB" id="9607at2"/>
<evidence type="ECO:0000313" key="9">
    <source>
        <dbReference type="Proteomes" id="UP000309676"/>
    </source>
</evidence>
<dbReference type="SUPFAM" id="SSF103473">
    <property type="entry name" value="MFS general substrate transporter"/>
    <property type="match status" value="1"/>
</dbReference>
<feature type="transmembrane region" description="Helical" evidence="6">
    <location>
        <begin position="48"/>
        <end position="70"/>
    </location>
</feature>
<evidence type="ECO:0000256" key="3">
    <source>
        <dbReference type="ARBA" id="ARBA00022692"/>
    </source>
</evidence>
<keyword evidence="3 6" id="KW-0812">Transmembrane</keyword>
<evidence type="ECO:0000256" key="6">
    <source>
        <dbReference type="SAM" id="Phobius"/>
    </source>
</evidence>
<dbReference type="Gene3D" id="1.20.1250.20">
    <property type="entry name" value="MFS general substrate transporter like domains"/>
    <property type="match status" value="2"/>
</dbReference>
<dbReference type="EMBL" id="VCIW01000012">
    <property type="protein sequence ID" value="TLS50995.1"/>
    <property type="molecule type" value="Genomic_DNA"/>
</dbReference>
<dbReference type="PANTHER" id="PTHR23506:SF23">
    <property type="entry name" value="GH10249P"/>
    <property type="match status" value="1"/>
</dbReference>
<evidence type="ECO:0000256" key="2">
    <source>
        <dbReference type="ARBA" id="ARBA00022448"/>
    </source>
</evidence>
<feature type="transmembrane region" description="Helical" evidence="6">
    <location>
        <begin position="143"/>
        <end position="163"/>
    </location>
</feature>
<keyword evidence="5 6" id="KW-0472">Membrane</keyword>
<dbReference type="CDD" id="cd17490">
    <property type="entry name" value="MFS_YxlH_like"/>
    <property type="match status" value="1"/>
</dbReference>
<organism evidence="8 9">
    <name type="scientific">Paenibacillus antri</name>
    <dbReference type="NCBI Taxonomy" id="2582848"/>
    <lineage>
        <taxon>Bacteria</taxon>
        <taxon>Bacillati</taxon>
        <taxon>Bacillota</taxon>
        <taxon>Bacilli</taxon>
        <taxon>Bacillales</taxon>
        <taxon>Paenibacillaceae</taxon>
        <taxon>Paenibacillus</taxon>
    </lineage>
</organism>
<dbReference type="AlphaFoldDB" id="A0A5R9GHP1"/>
<feature type="transmembrane region" description="Helical" evidence="6">
    <location>
        <begin position="17"/>
        <end position="36"/>
    </location>
</feature>
<dbReference type="InterPro" id="IPR050930">
    <property type="entry name" value="MFS_Vesicular_Transporter"/>
</dbReference>